<keyword evidence="1" id="KW-1133">Transmembrane helix</keyword>
<dbReference type="PANTHER" id="PTHR44102">
    <property type="entry name" value="PROTEIN NPG1"/>
    <property type="match status" value="1"/>
</dbReference>
<name>A0AAP0F4Z2_9MAGN</name>
<dbReference type="InterPro" id="IPR043376">
    <property type="entry name" value="NPG1-like"/>
</dbReference>
<comment type="caution">
    <text evidence="2">The sequence shown here is derived from an EMBL/GenBank/DDBJ whole genome shotgun (WGS) entry which is preliminary data.</text>
</comment>
<dbReference type="AlphaFoldDB" id="A0AAP0F4Z2"/>
<sequence>MLDRHAMRTLTGAVTIFFTPLHILPSIIFVLRHCASPPSARRRIRSLSCSPPAARRRILCSSSLRPPSHSPIGLRANPPSLDSQVDDSYVPKNNIEEAILLLMILLKKFHLGKMKWDPSVMEHLIYVFSICGQASALASQIEEILPGSS</sequence>
<feature type="transmembrane region" description="Helical" evidence="1">
    <location>
        <begin position="12"/>
        <end position="35"/>
    </location>
</feature>
<dbReference type="PANTHER" id="PTHR44102:SF5">
    <property type="entry name" value="PROTEIN NPG1"/>
    <property type="match status" value="1"/>
</dbReference>
<gene>
    <name evidence="2" type="ORF">Scep_024164</name>
</gene>
<dbReference type="EMBL" id="JBBNAG010000010">
    <property type="protein sequence ID" value="KAK9100734.1"/>
    <property type="molecule type" value="Genomic_DNA"/>
</dbReference>
<evidence type="ECO:0000313" key="3">
    <source>
        <dbReference type="Proteomes" id="UP001419268"/>
    </source>
</evidence>
<evidence type="ECO:0000313" key="2">
    <source>
        <dbReference type="EMBL" id="KAK9100734.1"/>
    </source>
</evidence>
<evidence type="ECO:0000256" key="1">
    <source>
        <dbReference type="SAM" id="Phobius"/>
    </source>
</evidence>
<accession>A0AAP0F4Z2</accession>
<organism evidence="2 3">
    <name type="scientific">Stephania cephalantha</name>
    <dbReference type="NCBI Taxonomy" id="152367"/>
    <lineage>
        <taxon>Eukaryota</taxon>
        <taxon>Viridiplantae</taxon>
        <taxon>Streptophyta</taxon>
        <taxon>Embryophyta</taxon>
        <taxon>Tracheophyta</taxon>
        <taxon>Spermatophyta</taxon>
        <taxon>Magnoliopsida</taxon>
        <taxon>Ranunculales</taxon>
        <taxon>Menispermaceae</taxon>
        <taxon>Menispermoideae</taxon>
        <taxon>Cissampelideae</taxon>
        <taxon>Stephania</taxon>
    </lineage>
</organism>
<reference evidence="2 3" key="1">
    <citation type="submission" date="2024-01" db="EMBL/GenBank/DDBJ databases">
        <title>Genome assemblies of Stephania.</title>
        <authorList>
            <person name="Yang L."/>
        </authorList>
    </citation>
    <scope>NUCLEOTIDE SEQUENCE [LARGE SCALE GENOMIC DNA]</scope>
    <source>
        <strain evidence="2">JXDWG</strain>
        <tissue evidence="2">Leaf</tissue>
    </source>
</reference>
<keyword evidence="1" id="KW-0812">Transmembrane</keyword>
<keyword evidence="1" id="KW-0472">Membrane</keyword>
<proteinExistence type="predicted"/>
<keyword evidence="3" id="KW-1185">Reference proteome</keyword>
<dbReference type="Proteomes" id="UP001419268">
    <property type="component" value="Unassembled WGS sequence"/>
</dbReference>
<protein>
    <submittedName>
        <fullName evidence="2">Uncharacterized protein</fullName>
    </submittedName>
</protein>